<gene>
    <name evidence="2" type="ORF">HMPREF1476_01690</name>
</gene>
<protein>
    <recommendedName>
        <fullName evidence="4">Helix-turn-helix domain-containing protein</fullName>
    </recommendedName>
</protein>
<dbReference type="HOGENOM" id="CLU_1795497_0_0_4"/>
<comment type="caution">
    <text evidence="2">The sequence shown here is derived from an EMBL/GenBank/DDBJ whole genome shotgun (WGS) entry which is preliminary data.</text>
</comment>
<dbReference type="RefSeq" id="WP_016474870.1">
    <property type="nucleotide sequence ID" value="NZ_KE150480.1"/>
</dbReference>
<evidence type="ECO:0000313" key="3">
    <source>
        <dbReference type="Proteomes" id="UP000014400"/>
    </source>
</evidence>
<dbReference type="eggNOG" id="ENOG5030YIC">
    <property type="taxonomic scope" value="Bacteria"/>
</dbReference>
<evidence type="ECO:0000313" key="2">
    <source>
        <dbReference type="EMBL" id="EPD98651.1"/>
    </source>
</evidence>
<evidence type="ECO:0008006" key="4">
    <source>
        <dbReference type="Google" id="ProtNLM"/>
    </source>
</evidence>
<reference evidence="2 3" key="1">
    <citation type="submission" date="2013-04" db="EMBL/GenBank/DDBJ databases">
        <title>The Genome Sequence of Sutterella wadsworthensis HGA0223.</title>
        <authorList>
            <consortium name="The Broad Institute Genomics Platform"/>
            <person name="Earl A."/>
            <person name="Ward D."/>
            <person name="Feldgarden M."/>
            <person name="Gevers D."/>
            <person name="Schmidt T.M."/>
            <person name="Dover J."/>
            <person name="Dai D."/>
            <person name="Walker B."/>
            <person name="Young S."/>
            <person name="Zeng Q."/>
            <person name="Gargeya S."/>
            <person name="Fitzgerald M."/>
            <person name="Haas B."/>
            <person name="Abouelleil A."/>
            <person name="Allen A.W."/>
            <person name="Alvarado L."/>
            <person name="Arachchi H.M."/>
            <person name="Berlin A.M."/>
            <person name="Chapman S.B."/>
            <person name="Gainer-Dewar J."/>
            <person name="Goldberg J."/>
            <person name="Griggs A."/>
            <person name="Gujja S."/>
            <person name="Hansen M."/>
            <person name="Howarth C."/>
            <person name="Imamovic A."/>
            <person name="Ireland A."/>
            <person name="Larimer J."/>
            <person name="McCowan C."/>
            <person name="Murphy C."/>
            <person name="Pearson M."/>
            <person name="Poon T.W."/>
            <person name="Priest M."/>
            <person name="Roberts A."/>
            <person name="Saif S."/>
            <person name="Shea T."/>
            <person name="Sisk P."/>
            <person name="Sykes S."/>
            <person name="Wortman J."/>
            <person name="Nusbaum C."/>
            <person name="Birren B."/>
        </authorList>
    </citation>
    <scope>NUCLEOTIDE SEQUENCE [LARGE SCALE GENOMIC DNA]</scope>
    <source>
        <strain evidence="2 3">HGA0223</strain>
    </source>
</reference>
<keyword evidence="3" id="KW-1185">Reference proteome</keyword>
<proteinExistence type="predicted"/>
<sequence>MPKLKFADDLPQPASVNAPLQCQICFESPAETAAEATPEEPSLFAECDNTNERDQQAAPQQQAHCPPAKTALSDHGRQRYSLEKKREALELFNRGYGYKRASIVLGVPAYTVRDWNRLYKENRFLQSGSTLDTKSLWEETADEG</sequence>
<feature type="compositionally biased region" description="Low complexity" evidence="1">
    <location>
        <begin position="56"/>
        <end position="68"/>
    </location>
</feature>
<name>S3BE15_9BURK</name>
<dbReference type="SUPFAM" id="SSF46689">
    <property type="entry name" value="Homeodomain-like"/>
    <property type="match status" value="1"/>
</dbReference>
<dbReference type="EMBL" id="ATCF01000022">
    <property type="protein sequence ID" value="EPD98651.1"/>
    <property type="molecule type" value="Genomic_DNA"/>
</dbReference>
<evidence type="ECO:0000256" key="1">
    <source>
        <dbReference type="SAM" id="MobiDB-lite"/>
    </source>
</evidence>
<dbReference type="Proteomes" id="UP000014400">
    <property type="component" value="Unassembled WGS sequence"/>
</dbReference>
<dbReference type="PATRIC" id="fig|1203554.3.peg.1775"/>
<accession>S3BE15</accession>
<organism evidence="2 3">
    <name type="scientific">Sutterella wadsworthensis HGA0223</name>
    <dbReference type="NCBI Taxonomy" id="1203554"/>
    <lineage>
        <taxon>Bacteria</taxon>
        <taxon>Pseudomonadati</taxon>
        <taxon>Pseudomonadota</taxon>
        <taxon>Betaproteobacteria</taxon>
        <taxon>Burkholderiales</taxon>
        <taxon>Sutterellaceae</taxon>
        <taxon>Sutterella</taxon>
    </lineage>
</organism>
<dbReference type="AlphaFoldDB" id="S3BE15"/>
<feature type="region of interest" description="Disordered" evidence="1">
    <location>
        <begin position="51"/>
        <end position="78"/>
    </location>
</feature>
<dbReference type="InterPro" id="IPR009057">
    <property type="entry name" value="Homeodomain-like_sf"/>
</dbReference>